<accession>A0A7J7IED3</accession>
<sequence length="106" mass="12116">MTTPMPGFHPGDRGFEPRREKTFWTSVRRRQSISPKPICMVDDVLDIRARAATDQAAYCNHTLEYRFHRRRPGVDFPRPRETSSASASRRSAERPAIGEEDVSARG</sequence>
<feature type="compositionally biased region" description="Basic and acidic residues" evidence="1">
    <location>
        <begin position="90"/>
        <end position="106"/>
    </location>
</feature>
<feature type="compositionally biased region" description="Basic and acidic residues" evidence="1">
    <location>
        <begin position="10"/>
        <end position="20"/>
    </location>
</feature>
<evidence type="ECO:0000313" key="2">
    <source>
        <dbReference type="EMBL" id="KAF6001453.1"/>
    </source>
</evidence>
<evidence type="ECO:0000256" key="1">
    <source>
        <dbReference type="SAM" id="MobiDB-lite"/>
    </source>
</evidence>
<organism evidence="2 3">
    <name type="scientific">Cyanidiococcus yangmingshanensis</name>
    <dbReference type="NCBI Taxonomy" id="2690220"/>
    <lineage>
        <taxon>Eukaryota</taxon>
        <taxon>Rhodophyta</taxon>
        <taxon>Bangiophyceae</taxon>
        <taxon>Cyanidiales</taxon>
        <taxon>Cyanidiaceae</taxon>
        <taxon>Cyanidiococcus</taxon>
    </lineage>
</organism>
<feature type="region of interest" description="Disordered" evidence="1">
    <location>
        <begin position="1"/>
        <end position="20"/>
    </location>
</feature>
<keyword evidence="3" id="KW-1185">Reference proteome</keyword>
<proteinExistence type="predicted"/>
<name>A0A7J7IED3_9RHOD</name>
<feature type="region of interest" description="Disordered" evidence="1">
    <location>
        <begin position="70"/>
        <end position="106"/>
    </location>
</feature>
<protein>
    <submittedName>
        <fullName evidence="2">Uncharacterized protein</fullName>
    </submittedName>
</protein>
<reference evidence="2 3" key="1">
    <citation type="journal article" date="2020" name="J. Phycol.">
        <title>Comparative genome analysis reveals Cyanidiococcus gen. nov., a new extremophilic red algal genus sister to Cyanidioschyzon (Cyanidioschyzonaceae, Rhodophyta).</title>
        <authorList>
            <person name="Liu S.-L."/>
            <person name="Chiang Y.-R."/>
            <person name="Yoon H.S."/>
            <person name="Fu H.-Y."/>
        </authorList>
    </citation>
    <scope>NUCLEOTIDE SEQUENCE [LARGE SCALE GENOMIC DNA]</scope>
    <source>
        <strain evidence="2 3">THAL066</strain>
    </source>
</reference>
<gene>
    <name evidence="2" type="ORF">F1559_001301</name>
</gene>
<dbReference type="Proteomes" id="UP000530660">
    <property type="component" value="Unassembled WGS sequence"/>
</dbReference>
<comment type="caution">
    <text evidence="2">The sequence shown here is derived from an EMBL/GenBank/DDBJ whole genome shotgun (WGS) entry which is preliminary data.</text>
</comment>
<dbReference type="AlphaFoldDB" id="A0A7J7IED3"/>
<evidence type="ECO:0000313" key="3">
    <source>
        <dbReference type="Proteomes" id="UP000530660"/>
    </source>
</evidence>
<dbReference type="EMBL" id="VWRR01000014">
    <property type="protein sequence ID" value="KAF6001453.1"/>
    <property type="molecule type" value="Genomic_DNA"/>
</dbReference>